<gene>
    <name evidence="2" type="ORF">RI129_003164</name>
</gene>
<evidence type="ECO:0000313" key="3">
    <source>
        <dbReference type="Proteomes" id="UP001329430"/>
    </source>
</evidence>
<dbReference type="EMBL" id="JAVRBK010000002">
    <property type="protein sequence ID" value="KAK5648272.1"/>
    <property type="molecule type" value="Genomic_DNA"/>
</dbReference>
<dbReference type="AlphaFoldDB" id="A0AAN7ZML1"/>
<evidence type="ECO:0000313" key="2">
    <source>
        <dbReference type="EMBL" id="KAK5648272.1"/>
    </source>
</evidence>
<evidence type="ECO:0000256" key="1">
    <source>
        <dbReference type="SAM" id="Coils"/>
    </source>
</evidence>
<organism evidence="2 3">
    <name type="scientific">Pyrocoelia pectoralis</name>
    <dbReference type="NCBI Taxonomy" id="417401"/>
    <lineage>
        <taxon>Eukaryota</taxon>
        <taxon>Metazoa</taxon>
        <taxon>Ecdysozoa</taxon>
        <taxon>Arthropoda</taxon>
        <taxon>Hexapoda</taxon>
        <taxon>Insecta</taxon>
        <taxon>Pterygota</taxon>
        <taxon>Neoptera</taxon>
        <taxon>Endopterygota</taxon>
        <taxon>Coleoptera</taxon>
        <taxon>Polyphaga</taxon>
        <taxon>Elateriformia</taxon>
        <taxon>Elateroidea</taxon>
        <taxon>Lampyridae</taxon>
        <taxon>Lampyrinae</taxon>
        <taxon>Pyrocoelia</taxon>
    </lineage>
</organism>
<feature type="coiled-coil region" evidence="1">
    <location>
        <begin position="19"/>
        <end position="46"/>
    </location>
</feature>
<keyword evidence="3" id="KW-1185">Reference proteome</keyword>
<accession>A0AAN7ZML1</accession>
<dbReference type="Proteomes" id="UP001329430">
    <property type="component" value="Chromosome 2"/>
</dbReference>
<sequence length="279" mass="31981">MKQRPDIASSNHILNKTSQKLLRKAIQNHRNKLDKINKELYFLFQELSTKHIHQIIWDTFDKLIEISVDSTSTIRKNRQLQKFSSLQSKQQNNIKTLNTVHNLTGIEIDKNIIDILQYGNNYAVTPKTIPLEDIITNVEAALHNVEQTKADEIKLDVINVLRKSKNPKPNISPKQLNTLNKLKKNENILVLPADKGNATVIVNTSDYHERMLNLINSPEYKMNKSDPTTYLEKKTKTIINSTTIPDDIKKTIIPREKSSRVPKIYGLPKIHRGHAGIMG</sequence>
<comment type="caution">
    <text evidence="2">The sequence shown here is derived from an EMBL/GenBank/DDBJ whole genome shotgun (WGS) entry which is preliminary data.</text>
</comment>
<reference evidence="2 3" key="1">
    <citation type="journal article" date="2024" name="Insects">
        <title>An Improved Chromosome-Level Genome Assembly of the Firefly Pyrocoelia pectoralis.</title>
        <authorList>
            <person name="Fu X."/>
            <person name="Meyer-Rochow V.B."/>
            <person name="Ballantyne L."/>
            <person name="Zhu X."/>
        </authorList>
    </citation>
    <scope>NUCLEOTIDE SEQUENCE [LARGE SCALE GENOMIC DNA]</scope>
    <source>
        <strain evidence="2">XCY_ONT2</strain>
    </source>
</reference>
<protein>
    <submittedName>
        <fullName evidence="2">Uncharacterized protein</fullName>
    </submittedName>
</protein>
<proteinExistence type="predicted"/>
<name>A0AAN7ZML1_9COLE</name>
<keyword evidence="1" id="KW-0175">Coiled coil</keyword>